<dbReference type="EMBL" id="CM029041">
    <property type="protein sequence ID" value="KAG2628297.1"/>
    <property type="molecule type" value="Genomic_DNA"/>
</dbReference>
<feature type="compositionally biased region" description="Low complexity" evidence="1">
    <location>
        <begin position="75"/>
        <end position="111"/>
    </location>
</feature>
<protein>
    <submittedName>
        <fullName evidence="2">Uncharacterized protein</fullName>
    </submittedName>
</protein>
<evidence type="ECO:0000256" key="1">
    <source>
        <dbReference type="SAM" id="MobiDB-lite"/>
    </source>
</evidence>
<feature type="compositionally biased region" description="Low complexity" evidence="1">
    <location>
        <begin position="140"/>
        <end position="149"/>
    </location>
</feature>
<evidence type="ECO:0000313" key="2">
    <source>
        <dbReference type="EMBL" id="KAG2628297.1"/>
    </source>
</evidence>
<reference evidence="2" key="1">
    <citation type="submission" date="2020-05" db="EMBL/GenBank/DDBJ databases">
        <title>WGS assembly of Panicum virgatum.</title>
        <authorList>
            <person name="Lovell J.T."/>
            <person name="Jenkins J."/>
            <person name="Shu S."/>
            <person name="Juenger T.E."/>
            <person name="Schmutz J."/>
        </authorList>
    </citation>
    <scope>NUCLEOTIDE SEQUENCE</scope>
    <source>
        <strain evidence="2">AP13</strain>
    </source>
</reference>
<feature type="compositionally biased region" description="Basic and acidic residues" evidence="1">
    <location>
        <begin position="17"/>
        <end position="26"/>
    </location>
</feature>
<gene>
    <name evidence="2" type="ORF">PVAP13_3KG378500</name>
</gene>
<name>A0A8T0V1H1_PANVG</name>
<feature type="compositionally biased region" description="Basic residues" evidence="1">
    <location>
        <begin position="30"/>
        <end position="46"/>
    </location>
</feature>
<keyword evidence="3" id="KW-1185">Reference proteome</keyword>
<dbReference type="Proteomes" id="UP000823388">
    <property type="component" value="Chromosome 3K"/>
</dbReference>
<accession>A0A8T0V1H1</accession>
<feature type="region of interest" description="Disordered" evidence="1">
    <location>
        <begin position="1"/>
        <end position="46"/>
    </location>
</feature>
<sequence>MSLPALCGSSPSVRRSTTPERAEQFPRIRCPLHPRPPRPTVPRRRSPARRLILLPCESLRRTVSVAAALHAAAAHEATPPSLSARSSPCATHSSAPSSAAGAPLLSSSLVPPSTPAERKAVPLAHHLPPTRCGLPPPTEARTPSRLPPATRRRLRRETPRPAGSEIAAPPRIVGLGAFQLVLAVKDRCNGIREVRVRKMGVRI</sequence>
<organism evidence="2 3">
    <name type="scientific">Panicum virgatum</name>
    <name type="common">Blackwell switchgrass</name>
    <dbReference type="NCBI Taxonomy" id="38727"/>
    <lineage>
        <taxon>Eukaryota</taxon>
        <taxon>Viridiplantae</taxon>
        <taxon>Streptophyta</taxon>
        <taxon>Embryophyta</taxon>
        <taxon>Tracheophyta</taxon>
        <taxon>Spermatophyta</taxon>
        <taxon>Magnoliopsida</taxon>
        <taxon>Liliopsida</taxon>
        <taxon>Poales</taxon>
        <taxon>Poaceae</taxon>
        <taxon>PACMAD clade</taxon>
        <taxon>Panicoideae</taxon>
        <taxon>Panicodae</taxon>
        <taxon>Paniceae</taxon>
        <taxon>Panicinae</taxon>
        <taxon>Panicum</taxon>
        <taxon>Panicum sect. Hiantes</taxon>
    </lineage>
</organism>
<feature type="region of interest" description="Disordered" evidence="1">
    <location>
        <begin position="75"/>
        <end position="167"/>
    </location>
</feature>
<proteinExistence type="predicted"/>
<dbReference type="AlphaFoldDB" id="A0A8T0V1H1"/>
<evidence type="ECO:0000313" key="3">
    <source>
        <dbReference type="Proteomes" id="UP000823388"/>
    </source>
</evidence>
<comment type="caution">
    <text evidence="2">The sequence shown here is derived from an EMBL/GenBank/DDBJ whole genome shotgun (WGS) entry which is preliminary data.</text>
</comment>